<feature type="transmembrane region" description="Helical" evidence="1">
    <location>
        <begin position="110"/>
        <end position="133"/>
    </location>
</feature>
<keyword evidence="1" id="KW-0472">Membrane</keyword>
<evidence type="ECO:0000313" key="4">
    <source>
        <dbReference type="Proteomes" id="UP000663880"/>
    </source>
</evidence>
<keyword evidence="1" id="KW-0812">Transmembrane</keyword>
<comment type="caution">
    <text evidence="3">The sequence shown here is derived from an EMBL/GenBank/DDBJ whole genome shotgun (WGS) entry which is preliminary data.</text>
</comment>
<evidence type="ECO:0000259" key="2">
    <source>
        <dbReference type="Pfam" id="PF20517"/>
    </source>
</evidence>
<dbReference type="Proteomes" id="UP000663880">
    <property type="component" value="Unassembled WGS sequence"/>
</dbReference>
<proteinExistence type="predicted"/>
<accession>A0A821S3L7</accession>
<evidence type="ECO:0000313" key="3">
    <source>
        <dbReference type="EMBL" id="CAF4852015.1"/>
    </source>
</evidence>
<dbReference type="EMBL" id="CAJOBZ010000016">
    <property type="protein sequence ID" value="CAF4852015.1"/>
    <property type="molecule type" value="Genomic_DNA"/>
</dbReference>
<dbReference type="PANTHER" id="PTHR28358:SF1">
    <property type="entry name" value="TRANSMEMBRANE PROTEIN 127"/>
    <property type="match status" value="1"/>
</dbReference>
<keyword evidence="1" id="KW-1133">Transmembrane helix</keyword>
<reference evidence="3" key="1">
    <citation type="submission" date="2021-02" db="EMBL/GenBank/DDBJ databases">
        <authorList>
            <person name="Steward A R."/>
        </authorList>
    </citation>
    <scope>NUCLEOTIDE SEQUENCE</scope>
</reference>
<feature type="transmembrane region" description="Helical" evidence="1">
    <location>
        <begin position="21"/>
        <end position="41"/>
    </location>
</feature>
<protein>
    <recommendedName>
        <fullName evidence="2">Transmembrane protein 127 transmembrane region domain-containing protein</fullName>
    </recommendedName>
</protein>
<name>A0A821S3L7_9NEOP</name>
<dbReference type="GO" id="GO:0016020">
    <property type="term" value="C:membrane"/>
    <property type="evidence" value="ECO:0007669"/>
    <property type="project" value="TreeGrafter"/>
</dbReference>
<feature type="domain" description="Transmembrane protein 127 transmembrane region" evidence="2">
    <location>
        <begin position="99"/>
        <end position="207"/>
    </location>
</feature>
<feature type="transmembrane region" description="Helical" evidence="1">
    <location>
        <begin position="145"/>
        <end position="166"/>
    </location>
</feature>
<dbReference type="Pfam" id="PF20517">
    <property type="entry name" value="TMEM127"/>
    <property type="match status" value="1"/>
</dbReference>
<organism evidence="3 4">
    <name type="scientific">Pieris macdunnoughi</name>
    <dbReference type="NCBI Taxonomy" id="345717"/>
    <lineage>
        <taxon>Eukaryota</taxon>
        <taxon>Metazoa</taxon>
        <taxon>Ecdysozoa</taxon>
        <taxon>Arthropoda</taxon>
        <taxon>Hexapoda</taxon>
        <taxon>Insecta</taxon>
        <taxon>Pterygota</taxon>
        <taxon>Neoptera</taxon>
        <taxon>Endopterygota</taxon>
        <taxon>Lepidoptera</taxon>
        <taxon>Glossata</taxon>
        <taxon>Ditrysia</taxon>
        <taxon>Papilionoidea</taxon>
        <taxon>Pieridae</taxon>
        <taxon>Pierinae</taxon>
        <taxon>Pieris</taxon>
    </lineage>
</organism>
<gene>
    <name evidence="3" type="ORF">PMACD_LOCUS7151</name>
</gene>
<dbReference type="PANTHER" id="PTHR28358">
    <property type="entry name" value="TRANSMEMBRANE PROTEIN 127"/>
    <property type="match status" value="1"/>
</dbReference>
<dbReference type="GO" id="GO:0008285">
    <property type="term" value="P:negative regulation of cell population proliferation"/>
    <property type="evidence" value="ECO:0007669"/>
    <property type="project" value="InterPro"/>
</dbReference>
<feature type="transmembrane region" description="Helical" evidence="1">
    <location>
        <begin position="186"/>
        <end position="209"/>
    </location>
</feature>
<keyword evidence="4" id="KW-1185">Reference proteome</keyword>
<dbReference type="GO" id="GO:0032007">
    <property type="term" value="P:negative regulation of TOR signaling"/>
    <property type="evidence" value="ECO:0007669"/>
    <property type="project" value="InterPro"/>
</dbReference>
<sequence>MGCLTWIRGLKISFPIKDKELNKIAAFFNLSTFLLTCAALVQPSWFRIRGLHCIESLSLSQFFTFDQSDEPEISIHQNADIYGHFNIMTGTDFNGLPPCTTPEIISLMRVLILLCFMVLICSCVGVLINITSLNKQAIRMLRRNAVPSIVCVFWVIAIVGVCYYTTVVLGNVNNSDPNEIQVDYEYGFYTITGAGCTALLASAANLWGAPLSNDEDVQRRNLMEDWDGYEAHSVGPTPSIPALPPYTPSAYPAGYAPSAHPAFATPVLGTQQYFPFDDLSTLPPPPPYTP</sequence>
<dbReference type="InterPro" id="IPR046795">
    <property type="entry name" value="TMEM127_TM"/>
</dbReference>
<dbReference type="Gene3D" id="1.20.140.150">
    <property type="match status" value="1"/>
</dbReference>
<dbReference type="InterPro" id="IPR033331">
    <property type="entry name" value="TMEM127"/>
</dbReference>
<evidence type="ECO:0000256" key="1">
    <source>
        <dbReference type="SAM" id="Phobius"/>
    </source>
</evidence>
<dbReference type="OrthoDB" id="10030622at2759"/>
<dbReference type="AlphaFoldDB" id="A0A821S3L7"/>